<dbReference type="Pfam" id="PF14661">
    <property type="entry name" value="HAUS6_N"/>
    <property type="match status" value="1"/>
</dbReference>
<organism evidence="3 4">
    <name type="scientific">Bemisia tabaci</name>
    <name type="common">Sweetpotato whitefly</name>
    <name type="synonym">Aleurodes tabaci</name>
    <dbReference type="NCBI Taxonomy" id="7038"/>
    <lineage>
        <taxon>Eukaryota</taxon>
        <taxon>Metazoa</taxon>
        <taxon>Ecdysozoa</taxon>
        <taxon>Arthropoda</taxon>
        <taxon>Hexapoda</taxon>
        <taxon>Insecta</taxon>
        <taxon>Pterygota</taxon>
        <taxon>Neoptera</taxon>
        <taxon>Paraneoptera</taxon>
        <taxon>Hemiptera</taxon>
        <taxon>Sternorrhyncha</taxon>
        <taxon>Aleyrodoidea</taxon>
        <taxon>Aleyrodidae</taxon>
        <taxon>Aleyrodinae</taxon>
        <taxon>Bemisia</taxon>
    </lineage>
</organism>
<evidence type="ECO:0000259" key="2">
    <source>
        <dbReference type="Pfam" id="PF14661"/>
    </source>
</evidence>
<feature type="coiled-coil region" evidence="1">
    <location>
        <begin position="341"/>
        <end position="368"/>
    </location>
</feature>
<dbReference type="Proteomes" id="UP001152759">
    <property type="component" value="Chromosome 1"/>
</dbReference>
<proteinExistence type="predicted"/>
<accession>A0A9P0C5A0</accession>
<feature type="domain" description="HAUS augmin-like complex subunit 6 N-terminal" evidence="2">
    <location>
        <begin position="14"/>
        <end position="204"/>
    </location>
</feature>
<name>A0A9P0C5A0_BEMTA</name>
<feature type="coiled-coil region" evidence="1">
    <location>
        <begin position="181"/>
        <end position="208"/>
    </location>
</feature>
<reference evidence="3" key="1">
    <citation type="submission" date="2021-12" db="EMBL/GenBank/DDBJ databases">
        <authorList>
            <person name="King R."/>
        </authorList>
    </citation>
    <scope>NUCLEOTIDE SEQUENCE</scope>
</reference>
<keyword evidence="1" id="KW-0175">Coiled coil</keyword>
<keyword evidence="4" id="KW-1185">Reference proteome</keyword>
<dbReference type="InterPro" id="IPR028163">
    <property type="entry name" value="HAUS_6_N"/>
</dbReference>
<evidence type="ECO:0000313" key="4">
    <source>
        <dbReference type="Proteomes" id="UP001152759"/>
    </source>
</evidence>
<dbReference type="EMBL" id="OU963862">
    <property type="protein sequence ID" value="CAH0754275.1"/>
    <property type="molecule type" value="Genomic_DNA"/>
</dbReference>
<evidence type="ECO:0000313" key="3">
    <source>
        <dbReference type="EMBL" id="CAH0754275.1"/>
    </source>
</evidence>
<sequence length="577" mass="66106">MEDNQISAILLENFTLLFKFIKPSKELQTLMKVEMFDKPNKIAMLQALHYLLPIFKPAVFKSREIHWPLYNAKDEADFRSGAVKVLTQFNSGKQLFKIPKTINFILSSAKGVKAVDFLLGLTTAALTLTLQKNSKSAAEMCNNSKTLDPVAQLKMQADFCQVQDSEDAKFEEFISQSKIHEEQTLKKIGELKDENRKLVEQLSQYVLQNECFPNSHKYFLMDPSNNECIEKFLKELGVLENVNLIQFQKIQNFKQAMNKLSEALQSIDLSKKDSNVFDSPHVYPKELVDSINQMIYEEWLKNKWTPCENRQLNLFEYMKEVNTFFKELTSSIQLSFDGAVGVSLKEKYEQSKEELEKLRSMAKNMSNSEEMINEKTRTLSDKIKELEVELFDDSDEEADPIFKNLLNDSPQIRMPSLDKEVENIKYEFLIDSPAIKKFASKLLHQLKTQKTAGVATPCHNGPATTKKMFTPGNFPTTPVSEEASICSEEAAAVRSHSSALNSNPKPIFCEDSKSDDWSPRGVFRLNRSIADDIDKEVKRLSEHYAPPTPVGRRQSFLTLIERYKRIKELNEPLNPPS</sequence>
<protein>
    <recommendedName>
        <fullName evidence="2">HAUS augmin-like complex subunit 6 N-terminal domain-containing protein</fullName>
    </recommendedName>
</protein>
<dbReference type="KEGG" id="btab:109036626"/>
<gene>
    <name evidence="3" type="ORF">BEMITA_LOCUS1507</name>
</gene>
<evidence type="ECO:0000256" key="1">
    <source>
        <dbReference type="SAM" id="Coils"/>
    </source>
</evidence>
<dbReference type="AlphaFoldDB" id="A0A9P0C5A0"/>